<dbReference type="AlphaFoldDB" id="B6JYF4"/>
<protein>
    <recommendedName>
        <fullName evidence="5 6">5-formyltetrahydrofolate cyclo-ligase</fullName>
        <ecNumber evidence="5 6">6.3.3.2</ecNumber>
    </recommendedName>
</protein>
<keyword evidence="10" id="KW-1185">Reference proteome</keyword>
<comment type="cofactor">
    <cofactor evidence="6">
        <name>Mg(2+)</name>
        <dbReference type="ChEBI" id="CHEBI:18420"/>
    </cofactor>
</comment>
<evidence type="ECO:0000256" key="2">
    <source>
        <dbReference type="ARBA" id="ARBA00022741"/>
    </source>
</evidence>
<accession>B6JYF4</accession>
<dbReference type="EC" id="6.3.3.2" evidence="5 6"/>
<evidence type="ECO:0000256" key="3">
    <source>
        <dbReference type="ARBA" id="ARBA00022840"/>
    </source>
</evidence>
<organism evidence="8 10">
    <name type="scientific">Schizosaccharomyces japonicus (strain yFS275 / FY16936)</name>
    <name type="common">Fission yeast</name>
    <dbReference type="NCBI Taxonomy" id="402676"/>
    <lineage>
        <taxon>Eukaryota</taxon>
        <taxon>Fungi</taxon>
        <taxon>Dikarya</taxon>
        <taxon>Ascomycota</taxon>
        <taxon>Taphrinomycotina</taxon>
        <taxon>Schizosaccharomycetes</taxon>
        <taxon>Schizosaccharomycetales</taxon>
        <taxon>Schizosaccharomycetaceae</taxon>
        <taxon>Schizosaccharomyces</taxon>
    </lineage>
</organism>
<dbReference type="GeneID" id="7052301"/>
<dbReference type="HOGENOM" id="CLU_066245_2_1_1"/>
<name>B6JYF4_SCHJY</name>
<dbReference type="GO" id="GO:0005739">
    <property type="term" value="C:mitochondrion"/>
    <property type="evidence" value="ECO:0000318"/>
    <property type="project" value="GO_Central"/>
</dbReference>
<dbReference type="eggNOG" id="KOG3093">
    <property type="taxonomic scope" value="Eukaryota"/>
</dbReference>
<dbReference type="NCBIfam" id="TIGR02727">
    <property type="entry name" value="MTHFS_bact"/>
    <property type="match status" value="1"/>
</dbReference>
<dbReference type="PANTHER" id="PTHR23407:SF1">
    <property type="entry name" value="5-FORMYLTETRAHYDROFOLATE CYCLO-LIGASE"/>
    <property type="match status" value="1"/>
</dbReference>
<dbReference type="Pfam" id="PF01812">
    <property type="entry name" value="5-FTHF_cyc-lig"/>
    <property type="match status" value="1"/>
</dbReference>
<sequence length="229" mass="25973">MSSQKRLLRTQIRKVLSAISSQSIDLQSNLVCQRVLQMPEWKQSKNICLYLNMPKAELRTNTLLSAAFEQGKRVFIPKCLGPHYMEMFELESPNIQLLPKNNWGIPEPAGDTAKVMENGIHCDLIIVPALAFDTAFARLGHGKGFYDAFLRRYSTWCTEKSIQYPLHKVGICLQEQWLSSRVIPIEPTGCFHWHSCRTLLRSFDKPPSVSTSEPKKQASANPKVCPSPN</sequence>
<dbReference type="JaponicusDB" id="SJAG_01616">
    <property type="gene designation" value="fau1"/>
</dbReference>
<keyword evidence="2 6" id="KW-0547">Nucleotide-binding</keyword>
<dbReference type="OrthoDB" id="2015992at2759"/>
<dbReference type="OMA" id="STIYPCQ"/>
<evidence type="ECO:0000256" key="6">
    <source>
        <dbReference type="RuleBase" id="RU361279"/>
    </source>
</evidence>
<dbReference type="VEuPathDB" id="FungiDB:SJAG_01616"/>
<evidence type="ECO:0000313" key="9">
    <source>
        <dbReference type="JaponicusDB" id="SJAG_01616"/>
    </source>
</evidence>
<evidence type="ECO:0000256" key="1">
    <source>
        <dbReference type="ARBA" id="ARBA00010638"/>
    </source>
</evidence>
<dbReference type="InterPro" id="IPR002698">
    <property type="entry name" value="FTHF_cligase"/>
</dbReference>
<feature type="region of interest" description="Disordered" evidence="7">
    <location>
        <begin position="205"/>
        <end position="229"/>
    </location>
</feature>
<dbReference type="GO" id="GO:0030272">
    <property type="term" value="F:5-formyltetrahydrofolate cyclo-ligase activity"/>
    <property type="evidence" value="ECO:0000318"/>
    <property type="project" value="GO_Central"/>
</dbReference>
<reference evidence="8 10" key="1">
    <citation type="journal article" date="2011" name="Science">
        <title>Comparative functional genomics of the fission yeasts.</title>
        <authorList>
            <person name="Rhind N."/>
            <person name="Chen Z."/>
            <person name="Yassour M."/>
            <person name="Thompson D.A."/>
            <person name="Haas B.J."/>
            <person name="Habib N."/>
            <person name="Wapinski I."/>
            <person name="Roy S."/>
            <person name="Lin M.F."/>
            <person name="Heiman D.I."/>
            <person name="Young S.K."/>
            <person name="Furuya K."/>
            <person name="Guo Y."/>
            <person name="Pidoux A."/>
            <person name="Chen H.M."/>
            <person name="Robbertse B."/>
            <person name="Goldberg J.M."/>
            <person name="Aoki K."/>
            <person name="Bayne E.H."/>
            <person name="Berlin A.M."/>
            <person name="Desjardins C.A."/>
            <person name="Dobbs E."/>
            <person name="Dukaj L."/>
            <person name="Fan L."/>
            <person name="FitzGerald M.G."/>
            <person name="French C."/>
            <person name="Gujja S."/>
            <person name="Hansen K."/>
            <person name="Keifenheim D."/>
            <person name="Levin J.Z."/>
            <person name="Mosher R.A."/>
            <person name="Mueller C.A."/>
            <person name="Pfiffner J."/>
            <person name="Priest M."/>
            <person name="Russ C."/>
            <person name="Smialowska A."/>
            <person name="Swoboda P."/>
            <person name="Sykes S.M."/>
            <person name="Vaughn M."/>
            <person name="Vengrova S."/>
            <person name="Yoder R."/>
            <person name="Zeng Q."/>
            <person name="Allshire R."/>
            <person name="Baulcombe D."/>
            <person name="Birren B.W."/>
            <person name="Brown W."/>
            <person name="Ekwall K."/>
            <person name="Kellis M."/>
            <person name="Leatherwood J."/>
            <person name="Levin H."/>
            <person name="Margalit H."/>
            <person name="Martienssen R."/>
            <person name="Nieduszynski C.A."/>
            <person name="Spatafora J.W."/>
            <person name="Friedman N."/>
            <person name="Dalgaard J.Z."/>
            <person name="Baumann P."/>
            <person name="Niki H."/>
            <person name="Regev A."/>
            <person name="Nusbaum C."/>
        </authorList>
    </citation>
    <scope>NUCLEOTIDE SEQUENCE [LARGE SCALE GENOMIC DNA]</scope>
    <source>
        <strain evidence="10">yFS275 / FY16936</strain>
    </source>
</reference>
<dbReference type="EMBL" id="KE651168">
    <property type="protein sequence ID" value="EEB06572.2"/>
    <property type="molecule type" value="Genomic_DNA"/>
</dbReference>
<comment type="catalytic activity">
    <reaction evidence="4 6">
        <text>(6S)-5-formyl-5,6,7,8-tetrahydrofolate + ATP = (6R)-5,10-methenyltetrahydrofolate + ADP + phosphate</text>
        <dbReference type="Rhea" id="RHEA:10488"/>
        <dbReference type="ChEBI" id="CHEBI:30616"/>
        <dbReference type="ChEBI" id="CHEBI:43474"/>
        <dbReference type="ChEBI" id="CHEBI:57455"/>
        <dbReference type="ChEBI" id="CHEBI:57457"/>
        <dbReference type="ChEBI" id="CHEBI:456216"/>
        <dbReference type="EC" id="6.3.3.2"/>
    </reaction>
</comment>
<gene>
    <name evidence="9" type="primary">fau1</name>
    <name evidence="8" type="ORF">SJAG_01616</name>
</gene>
<dbReference type="InterPro" id="IPR024185">
    <property type="entry name" value="FTHF_cligase-like_sf"/>
</dbReference>
<evidence type="ECO:0000256" key="5">
    <source>
        <dbReference type="ARBA" id="ARBA00038966"/>
    </source>
</evidence>
<keyword evidence="3 6" id="KW-0067">ATP-binding</keyword>
<evidence type="ECO:0000256" key="4">
    <source>
        <dbReference type="ARBA" id="ARBA00036539"/>
    </source>
</evidence>
<dbReference type="SUPFAM" id="SSF100950">
    <property type="entry name" value="NagB/RpiA/CoA transferase-like"/>
    <property type="match status" value="1"/>
</dbReference>
<dbReference type="RefSeq" id="XP_002172865.2">
    <property type="nucleotide sequence ID" value="XM_002172829.2"/>
</dbReference>
<dbReference type="InterPro" id="IPR037171">
    <property type="entry name" value="NagB/RpiA_transferase-like"/>
</dbReference>
<dbReference type="GO" id="GO:0005524">
    <property type="term" value="F:ATP binding"/>
    <property type="evidence" value="ECO:0007669"/>
    <property type="project" value="UniProtKB-KW"/>
</dbReference>
<comment type="similarity">
    <text evidence="1 6">Belongs to the 5-formyltetrahydrofolate cyclo-ligase family.</text>
</comment>
<dbReference type="GO" id="GO:0009396">
    <property type="term" value="P:folic acid-containing compound biosynthetic process"/>
    <property type="evidence" value="ECO:0000318"/>
    <property type="project" value="GO_Central"/>
</dbReference>
<dbReference type="PANTHER" id="PTHR23407">
    <property type="entry name" value="ATPASE INHIBITOR/5-FORMYLTETRAHYDROFOLATE CYCLO-LIGASE"/>
    <property type="match status" value="1"/>
</dbReference>
<dbReference type="GO" id="GO:0005737">
    <property type="term" value="C:cytoplasm"/>
    <property type="evidence" value="ECO:0000318"/>
    <property type="project" value="GO_Central"/>
</dbReference>
<dbReference type="Proteomes" id="UP000001744">
    <property type="component" value="Unassembled WGS sequence"/>
</dbReference>
<dbReference type="GO" id="GO:0035999">
    <property type="term" value="P:tetrahydrofolate interconversion"/>
    <property type="evidence" value="ECO:0000318"/>
    <property type="project" value="GO_Central"/>
</dbReference>
<dbReference type="STRING" id="402676.B6JYF4"/>
<evidence type="ECO:0000256" key="7">
    <source>
        <dbReference type="SAM" id="MobiDB-lite"/>
    </source>
</evidence>
<dbReference type="GO" id="GO:0046872">
    <property type="term" value="F:metal ion binding"/>
    <property type="evidence" value="ECO:0007669"/>
    <property type="project" value="UniProtKB-KW"/>
</dbReference>
<evidence type="ECO:0000313" key="10">
    <source>
        <dbReference type="Proteomes" id="UP000001744"/>
    </source>
</evidence>
<dbReference type="Gene3D" id="3.40.50.10420">
    <property type="entry name" value="NagB/RpiA/CoA transferase-like"/>
    <property type="match status" value="1"/>
</dbReference>
<keyword evidence="6" id="KW-0460">Magnesium</keyword>
<proteinExistence type="inferred from homology"/>
<evidence type="ECO:0000313" key="8">
    <source>
        <dbReference type="EMBL" id="EEB06572.2"/>
    </source>
</evidence>
<keyword evidence="6" id="KW-0479">Metal-binding</keyword>